<reference evidence="1 2" key="1">
    <citation type="journal article" date="2012" name="J. Bacteriol.">
        <title>Complete genome sequence of the anaerobic perchlorate-reducing bacterium Azospira suillum strain PS.</title>
        <authorList>
            <person name="Byrne-Bailey K.G."/>
            <person name="Coates J.D."/>
        </authorList>
    </citation>
    <scope>NUCLEOTIDE SEQUENCE [LARGE SCALE GENOMIC DNA]</scope>
    <source>
        <strain evidence="2">ATCC BAA-33 / DSM 13638 / PS</strain>
    </source>
</reference>
<protein>
    <submittedName>
        <fullName evidence="1">Uncharacterized protein</fullName>
    </submittedName>
</protein>
<gene>
    <name evidence="1" type="ordered locus">Dsui_0211</name>
</gene>
<dbReference type="RefSeq" id="WP_014235333.1">
    <property type="nucleotide sequence ID" value="NC_016616.1"/>
</dbReference>
<dbReference type="Proteomes" id="UP000005633">
    <property type="component" value="Chromosome"/>
</dbReference>
<sequence>MRIAVLDDTGMIVNVIVADDERILPQLGIRNYRVLGDGEQCEICPAEAVEVVPDPPAEVQ</sequence>
<dbReference type="EMBL" id="CP003153">
    <property type="protein sequence ID" value="AEV24631.1"/>
    <property type="molecule type" value="Genomic_DNA"/>
</dbReference>
<evidence type="ECO:0000313" key="1">
    <source>
        <dbReference type="EMBL" id="AEV24631.1"/>
    </source>
</evidence>
<proteinExistence type="predicted"/>
<accession>G8QMQ1</accession>
<dbReference type="HOGENOM" id="CLU_2931214_0_0_4"/>
<dbReference type="AlphaFoldDB" id="G8QMQ1"/>
<dbReference type="KEGG" id="dsu:Dsui_0211"/>
<organism evidence="1 2">
    <name type="scientific">Azospira oryzae (strain ATCC BAA-33 / DSM 13638 / PS)</name>
    <name type="common">Dechlorosoma suillum</name>
    <dbReference type="NCBI Taxonomy" id="640081"/>
    <lineage>
        <taxon>Bacteria</taxon>
        <taxon>Pseudomonadati</taxon>
        <taxon>Pseudomonadota</taxon>
        <taxon>Betaproteobacteria</taxon>
        <taxon>Rhodocyclales</taxon>
        <taxon>Rhodocyclaceae</taxon>
        <taxon>Azospira</taxon>
    </lineage>
</organism>
<evidence type="ECO:0000313" key="2">
    <source>
        <dbReference type="Proteomes" id="UP000005633"/>
    </source>
</evidence>
<name>G8QMQ1_AZOOP</name>
<dbReference type="STRING" id="640081.Dsui_0211"/>